<dbReference type="AlphaFoldDB" id="A0A841GCY0"/>
<dbReference type="GO" id="GO:0005886">
    <property type="term" value="C:plasma membrane"/>
    <property type="evidence" value="ECO:0007669"/>
    <property type="project" value="UniProtKB-SubCell"/>
</dbReference>
<feature type="transmembrane region" description="Helical" evidence="7">
    <location>
        <begin position="12"/>
        <end position="29"/>
    </location>
</feature>
<keyword evidence="10" id="KW-1185">Reference proteome</keyword>
<name>A0A841GCY0_9GAMM</name>
<reference evidence="9 10" key="1">
    <citation type="submission" date="2020-08" db="EMBL/GenBank/DDBJ databases">
        <title>Genomic Encyclopedia of Type Strains, Phase IV (KMG-IV): sequencing the most valuable type-strain genomes for metagenomic binning, comparative biology and taxonomic classification.</title>
        <authorList>
            <person name="Goeker M."/>
        </authorList>
    </citation>
    <scope>NUCLEOTIDE SEQUENCE [LARGE SCALE GENOMIC DNA]</scope>
    <source>
        <strain evidence="9 10">DSM 22975</strain>
    </source>
</reference>
<accession>A0A841GCY0</accession>
<feature type="transmembrane region" description="Helical" evidence="7">
    <location>
        <begin position="136"/>
        <end position="154"/>
    </location>
</feature>
<evidence type="ECO:0000313" key="9">
    <source>
        <dbReference type="EMBL" id="MBB6055457.1"/>
    </source>
</evidence>
<keyword evidence="5 7" id="KW-1133">Transmembrane helix</keyword>
<evidence type="ECO:0000256" key="5">
    <source>
        <dbReference type="ARBA" id="ARBA00022989"/>
    </source>
</evidence>
<dbReference type="InterPro" id="IPR032818">
    <property type="entry name" value="DedA-like"/>
</dbReference>
<dbReference type="Pfam" id="PF09335">
    <property type="entry name" value="VTT_dom"/>
    <property type="match status" value="1"/>
</dbReference>
<comment type="subcellular location">
    <subcellularLocation>
        <location evidence="1 7">Cell membrane</location>
        <topology evidence="1 7">Multi-pass membrane protein</topology>
    </subcellularLocation>
</comment>
<sequence>MDILISIFSDYGYLAVFTMLLLCGFGLPIPEDITLVAGGIIAGLGYADVHTMFVVCMAGVLIGDGTMFMLGRIFGQRILAFAPIRRIVTPHRFAQVQEKFVKYGNWVLFVARFLPGLRSPIFIVAGMSRRISIWRFLIMDGLAASISVPVWVYIGDYGAYNRDWLLHMISRGQTGIYSLLGLGALILVIVYLRHKRSKKM</sequence>
<evidence type="ECO:0000256" key="3">
    <source>
        <dbReference type="ARBA" id="ARBA00022475"/>
    </source>
</evidence>
<evidence type="ECO:0000256" key="7">
    <source>
        <dbReference type="RuleBase" id="RU367016"/>
    </source>
</evidence>
<feature type="domain" description="VTT" evidence="8">
    <location>
        <begin position="29"/>
        <end position="156"/>
    </location>
</feature>
<proteinExistence type="inferred from homology"/>
<keyword evidence="6 7" id="KW-0472">Membrane</keyword>
<dbReference type="EMBL" id="JACHGR010000004">
    <property type="protein sequence ID" value="MBB6055457.1"/>
    <property type="molecule type" value="Genomic_DNA"/>
</dbReference>
<organism evidence="9 10">
    <name type="scientific">Tolumonas osonensis</name>
    <dbReference type="NCBI Taxonomy" id="675874"/>
    <lineage>
        <taxon>Bacteria</taxon>
        <taxon>Pseudomonadati</taxon>
        <taxon>Pseudomonadota</taxon>
        <taxon>Gammaproteobacteria</taxon>
        <taxon>Aeromonadales</taxon>
        <taxon>Aeromonadaceae</taxon>
        <taxon>Tolumonas</taxon>
    </lineage>
</organism>
<keyword evidence="3 7" id="KW-1003">Cell membrane</keyword>
<dbReference type="PANTHER" id="PTHR30353:SF15">
    <property type="entry name" value="INNER MEMBRANE PROTEIN YABI"/>
    <property type="match status" value="1"/>
</dbReference>
<dbReference type="PANTHER" id="PTHR30353">
    <property type="entry name" value="INNER MEMBRANE PROTEIN DEDA-RELATED"/>
    <property type="match status" value="1"/>
</dbReference>
<dbReference type="InterPro" id="IPR032816">
    <property type="entry name" value="VTT_dom"/>
</dbReference>
<evidence type="ECO:0000259" key="8">
    <source>
        <dbReference type="Pfam" id="PF09335"/>
    </source>
</evidence>
<protein>
    <submittedName>
        <fullName evidence="9">Membrane protein DedA with SNARE-associated domain</fullName>
    </submittedName>
</protein>
<evidence type="ECO:0000256" key="4">
    <source>
        <dbReference type="ARBA" id="ARBA00022692"/>
    </source>
</evidence>
<gene>
    <name evidence="9" type="ORF">HNR75_001363</name>
</gene>
<dbReference type="RefSeq" id="WP_188026238.1">
    <property type="nucleotide sequence ID" value="NZ_JACHGR010000004.1"/>
</dbReference>
<feature type="transmembrane region" description="Helical" evidence="7">
    <location>
        <begin position="174"/>
        <end position="192"/>
    </location>
</feature>
<comment type="caution">
    <text evidence="9">The sequence shown here is derived from an EMBL/GenBank/DDBJ whole genome shotgun (WGS) entry which is preliminary data.</text>
</comment>
<comment type="similarity">
    <text evidence="2 7">Belongs to the DedA family.</text>
</comment>
<dbReference type="Proteomes" id="UP000585721">
    <property type="component" value="Unassembled WGS sequence"/>
</dbReference>
<feature type="transmembrane region" description="Helical" evidence="7">
    <location>
        <begin position="35"/>
        <end position="62"/>
    </location>
</feature>
<evidence type="ECO:0000313" key="10">
    <source>
        <dbReference type="Proteomes" id="UP000585721"/>
    </source>
</evidence>
<evidence type="ECO:0000256" key="1">
    <source>
        <dbReference type="ARBA" id="ARBA00004651"/>
    </source>
</evidence>
<keyword evidence="4 7" id="KW-0812">Transmembrane</keyword>
<evidence type="ECO:0000256" key="6">
    <source>
        <dbReference type="ARBA" id="ARBA00023136"/>
    </source>
</evidence>
<evidence type="ECO:0000256" key="2">
    <source>
        <dbReference type="ARBA" id="ARBA00010792"/>
    </source>
</evidence>